<evidence type="ECO:0000313" key="4">
    <source>
        <dbReference type="Proteomes" id="UP000228859"/>
    </source>
</evidence>
<evidence type="ECO:0000256" key="1">
    <source>
        <dbReference type="SAM" id="Phobius"/>
    </source>
</evidence>
<name>A0A2D3WDZ7_9BACT</name>
<organism evidence="3 4">
    <name type="scientific">Sulfuricurvum kujiense</name>
    <dbReference type="NCBI Taxonomy" id="148813"/>
    <lineage>
        <taxon>Bacteria</taxon>
        <taxon>Pseudomonadati</taxon>
        <taxon>Campylobacterota</taxon>
        <taxon>Epsilonproteobacteria</taxon>
        <taxon>Campylobacterales</taxon>
        <taxon>Sulfurimonadaceae</taxon>
        <taxon>Sulfuricurvum</taxon>
    </lineage>
</organism>
<feature type="domain" description="Inositolphosphotransferase Aur1/Ipt1" evidence="2">
    <location>
        <begin position="145"/>
        <end position="204"/>
    </location>
</feature>
<dbReference type="Proteomes" id="UP000228859">
    <property type="component" value="Unassembled WGS sequence"/>
</dbReference>
<dbReference type="Pfam" id="PF14378">
    <property type="entry name" value="PAP2_3"/>
    <property type="match status" value="1"/>
</dbReference>
<feature type="transmembrane region" description="Helical" evidence="1">
    <location>
        <begin position="143"/>
        <end position="160"/>
    </location>
</feature>
<protein>
    <submittedName>
        <fullName evidence="3">Ser/Thr and Tyr protein phosphatase</fullName>
    </submittedName>
</protein>
<feature type="transmembrane region" description="Helical" evidence="1">
    <location>
        <begin position="68"/>
        <end position="86"/>
    </location>
</feature>
<feature type="transmembrane region" description="Helical" evidence="1">
    <location>
        <begin position="23"/>
        <end position="45"/>
    </location>
</feature>
<reference evidence="3 4" key="1">
    <citation type="journal article" date="2017" name="Front. Microbiol.">
        <title>Comparative Genomic Analysis of the Class Epsilonproteobacteria and Proposed Reclassification to Epsilonbacteraeota (phyl. nov.).</title>
        <authorList>
            <person name="Waite D.W."/>
            <person name="Vanwonterghem I."/>
            <person name="Rinke C."/>
            <person name="Parks D.H."/>
            <person name="Zhang Y."/>
            <person name="Takai K."/>
            <person name="Sievert S.M."/>
            <person name="Simon J."/>
            <person name="Campbell B.J."/>
            <person name="Hanson T.E."/>
            <person name="Woyke T."/>
            <person name="Klotz M.G."/>
            <person name="Hugenholtz P."/>
        </authorList>
    </citation>
    <scope>NUCLEOTIDE SEQUENCE [LARGE SCALE GENOMIC DNA]</scope>
    <source>
        <strain evidence="3">UBA12443</strain>
    </source>
</reference>
<comment type="caution">
    <text evidence="3">The sequence shown here is derived from an EMBL/GenBank/DDBJ whole genome shotgun (WGS) entry which is preliminary data.</text>
</comment>
<dbReference type="InterPro" id="IPR026841">
    <property type="entry name" value="Aur1/Ipt1"/>
</dbReference>
<feature type="transmembrane region" description="Helical" evidence="1">
    <location>
        <begin position="191"/>
        <end position="209"/>
    </location>
</feature>
<keyword evidence="1" id="KW-0472">Membrane</keyword>
<dbReference type="AlphaFoldDB" id="A0A2D3WDZ7"/>
<evidence type="ECO:0000313" key="3">
    <source>
        <dbReference type="EMBL" id="DAB39531.1"/>
    </source>
</evidence>
<proteinExistence type="predicted"/>
<feature type="transmembrane region" description="Helical" evidence="1">
    <location>
        <begin position="167"/>
        <end position="185"/>
    </location>
</feature>
<dbReference type="EMBL" id="DLUI01000003">
    <property type="protein sequence ID" value="DAB39531.1"/>
    <property type="molecule type" value="Genomic_DNA"/>
</dbReference>
<keyword evidence="1" id="KW-0812">Transmembrane</keyword>
<dbReference type="GO" id="GO:0016020">
    <property type="term" value="C:membrane"/>
    <property type="evidence" value="ECO:0007669"/>
    <property type="project" value="UniProtKB-SubCell"/>
</dbReference>
<gene>
    <name evidence="3" type="ORF">CFH83_00160</name>
</gene>
<accession>A0A2D3WDZ7</accession>
<keyword evidence="1" id="KW-1133">Transmembrane helix</keyword>
<feature type="transmembrane region" description="Helical" evidence="1">
    <location>
        <begin position="98"/>
        <end position="118"/>
    </location>
</feature>
<sequence>MNETMPRILLKEEYDTKTIWKTYGYWAFWVGIAFFSVYPFCNWLSAQRANVYHLYLNTELSIPFVPDFIWPYMSLYLLFILPPFFLGVSQLELLGKRIILGTLISGGIFLLFPSQLGFERVIPNGFYGEMFTNIFSLDLPHNMAPSLHVVYSAFILLAVLESSSKKSVRMIMLLWLLLIMISTLLVHQHHILDIVSAMAIMFLVTSTFIKGEKNV</sequence>
<evidence type="ECO:0000259" key="2">
    <source>
        <dbReference type="Pfam" id="PF14378"/>
    </source>
</evidence>